<dbReference type="Proteomes" id="UP000013015">
    <property type="component" value="Unassembled WGS sequence"/>
</dbReference>
<dbReference type="GO" id="GO:0009190">
    <property type="term" value="P:cyclic nucleotide biosynthetic process"/>
    <property type="evidence" value="ECO:0007669"/>
    <property type="project" value="InterPro"/>
</dbReference>
<dbReference type="PROSITE" id="PS50125">
    <property type="entry name" value="GUANYLATE_CYCLASE_2"/>
    <property type="match status" value="1"/>
</dbReference>
<dbReference type="STRING" id="888050.HMPREF9004_0346"/>
<name>N6X5K2_9ACTO</name>
<dbReference type="SUPFAM" id="SSF55073">
    <property type="entry name" value="Nucleotide cyclase"/>
    <property type="match status" value="1"/>
</dbReference>
<dbReference type="Gene3D" id="3.30.70.1230">
    <property type="entry name" value="Nucleotide cyclase"/>
    <property type="match status" value="1"/>
</dbReference>
<evidence type="ECO:0000313" key="2">
    <source>
        <dbReference type="EMBL" id="ENO19011.1"/>
    </source>
</evidence>
<dbReference type="InterPro" id="IPR001054">
    <property type="entry name" value="A/G_cyclase"/>
</dbReference>
<dbReference type="HOGENOM" id="CLU_043761_1_0_11"/>
<comment type="caution">
    <text evidence="2">The sequence shown here is derived from an EMBL/GenBank/DDBJ whole genome shotgun (WGS) entry which is preliminary data.</text>
</comment>
<dbReference type="PATRIC" id="fig|888050.3.peg.339"/>
<dbReference type="InterPro" id="IPR029787">
    <property type="entry name" value="Nucleotide_cyclase"/>
</dbReference>
<keyword evidence="2" id="KW-0456">Lyase</keyword>
<dbReference type="OrthoDB" id="310836at2"/>
<protein>
    <submittedName>
        <fullName evidence="2">Adenylate cyclase</fullName>
        <ecNumber evidence="2">4.6.1.1</ecNumber>
    </submittedName>
</protein>
<proteinExistence type="predicted"/>
<dbReference type="EC" id="4.6.1.1" evidence="2"/>
<gene>
    <name evidence="2" type="primary">cyaA</name>
    <name evidence="2" type="ORF">HMPREF9004_0346</name>
</gene>
<dbReference type="GO" id="GO:0035556">
    <property type="term" value="P:intracellular signal transduction"/>
    <property type="evidence" value="ECO:0007669"/>
    <property type="project" value="InterPro"/>
</dbReference>
<dbReference type="RefSeq" id="WP_005962068.1">
    <property type="nucleotide sequence ID" value="NZ_CP040505.1"/>
</dbReference>
<evidence type="ECO:0000313" key="3">
    <source>
        <dbReference type="Proteomes" id="UP000013015"/>
    </source>
</evidence>
<accession>N6X5K2</accession>
<evidence type="ECO:0000259" key="1">
    <source>
        <dbReference type="PROSITE" id="PS50125"/>
    </source>
</evidence>
<dbReference type="GO" id="GO:0004016">
    <property type="term" value="F:adenylate cyclase activity"/>
    <property type="evidence" value="ECO:0007669"/>
    <property type="project" value="UniProtKB-EC"/>
</dbReference>
<organism evidence="2 3">
    <name type="scientific">Schaalia cardiffensis F0333</name>
    <dbReference type="NCBI Taxonomy" id="888050"/>
    <lineage>
        <taxon>Bacteria</taxon>
        <taxon>Bacillati</taxon>
        <taxon>Actinomycetota</taxon>
        <taxon>Actinomycetes</taxon>
        <taxon>Actinomycetales</taxon>
        <taxon>Actinomycetaceae</taxon>
        <taxon>Schaalia</taxon>
    </lineage>
</organism>
<dbReference type="EMBL" id="AQHZ01000005">
    <property type="protein sequence ID" value="ENO19011.1"/>
    <property type="molecule type" value="Genomic_DNA"/>
</dbReference>
<reference evidence="2 3" key="1">
    <citation type="submission" date="2013-03" db="EMBL/GenBank/DDBJ databases">
        <title>Reference genome for the Human Microbiome Project.</title>
        <authorList>
            <person name="Aqrawi P."/>
            <person name="Ayvaz T."/>
            <person name="Bess C."/>
            <person name="Blankenburg K."/>
            <person name="Coyle M."/>
            <person name="Deng J."/>
            <person name="Forbes L."/>
            <person name="Fowler G."/>
            <person name="Francisco L."/>
            <person name="Fu Q."/>
            <person name="Gibbs R."/>
            <person name="Gross S."/>
            <person name="Gubbala S."/>
            <person name="Hale W."/>
            <person name="Hemphill L."/>
            <person name="Highlander S."/>
            <person name="Hirani K."/>
            <person name="Jackson L."/>
            <person name="Jakkamsetti A."/>
            <person name="Javaid M."/>
            <person name="Jayaseelan J.C."/>
            <person name="Jiang H."/>
            <person name="Joshi V."/>
            <person name="Korchina V."/>
            <person name="Kovar C."/>
            <person name="Lara F."/>
            <person name="Lee S."/>
            <person name="Liu Y."/>
            <person name="Mata R."/>
            <person name="Mathew T."/>
            <person name="Munidasa M."/>
            <person name="Muzny D."/>
            <person name="Nazareth L."/>
            <person name="Ngo R."/>
            <person name="Nguyen L."/>
            <person name="Nguyen N."/>
            <person name="Okwuonu G."/>
            <person name="Ongeri F."/>
            <person name="Palculict T."/>
            <person name="Patil S."/>
            <person name="Petrosino J."/>
            <person name="Pham C."/>
            <person name="Pham P."/>
            <person name="Pu L.-L."/>
            <person name="Qin X."/>
            <person name="Qu J."/>
            <person name="Reid J."/>
            <person name="Ross M."/>
            <person name="Ruth R."/>
            <person name="Saada N."/>
            <person name="San Lucas F."/>
            <person name="Santibanez J."/>
            <person name="Shang Y."/>
            <person name="Simmons D."/>
            <person name="Song X.-Z."/>
            <person name="Tang L.-Y."/>
            <person name="Thornton R."/>
            <person name="Warren J."/>
            <person name="Weissenberger G."/>
            <person name="Wilczek-Boney K."/>
            <person name="Worley K."/>
            <person name="Youmans B."/>
            <person name="Zhang J."/>
            <person name="Zhang L."/>
            <person name="Zhao Z."/>
            <person name="Zhou C."/>
            <person name="Zhu D."/>
            <person name="Zhu Y."/>
        </authorList>
    </citation>
    <scope>NUCLEOTIDE SEQUENCE [LARGE SCALE GENOMIC DNA]</scope>
    <source>
        <strain evidence="2 3">F0333</strain>
    </source>
</reference>
<dbReference type="CDD" id="cd07302">
    <property type="entry name" value="CHD"/>
    <property type="match status" value="1"/>
</dbReference>
<dbReference type="AlphaFoldDB" id="N6X5K2"/>
<dbReference type="eggNOG" id="COG2114">
    <property type="taxonomic scope" value="Bacteria"/>
</dbReference>
<feature type="domain" description="Guanylate cyclase" evidence="1">
    <location>
        <begin position="186"/>
        <end position="294"/>
    </location>
</feature>
<keyword evidence="3" id="KW-1185">Reference proteome</keyword>
<sequence length="346" mass="38050">MGVSSAQDDIENYELEHQTVTSYVPRLLGGPLTTSARMLAESTGTTIERVNDYWVSMGFQRPEPDERVFTERDIEVFTTWNGLVDSGAIDLATSRSLLRANSHLADRLSLWQFEALVEDAIRRLGLDDTTARMYVIDHMRDSVHAFEGMLLHSWRRQMEALLVRLDKEVAQRGHEDSRTRFPLNRSLGFVDMVSYTSSSTILGGALVDLIERFEEESRLAVTEAGGRIVKTIGDAVLYIADDLATGMKVATSLIERLSADDTILPVRASFVRGDVFSRSGDVFGPTVNLASRLVDIAPVGKILTDPATAAAIAAGKAGNGYVLEDFPSAELRGFGQVTPYVLSSRD</sequence>